<comment type="caution">
    <text evidence="1">The sequence shown here is derived from an EMBL/GenBank/DDBJ whole genome shotgun (WGS) entry which is preliminary data.</text>
</comment>
<dbReference type="EMBL" id="JAMZIH010008374">
    <property type="protein sequence ID" value="KAJ1672438.1"/>
    <property type="molecule type" value="Genomic_DNA"/>
</dbReference>
<proteinExistence type="predicted"/>
<organism evidence="1 2">
    <name type="scientific">Spiromyces aspiralis</name>
    <dbReference type="NCBI Taxonomy" id="68401"/>
    <lineage>
        <taxon>Eukaryota</taxon>
        <taxon>Fungi</taxon>
        <taxon>Fungi incertae sedis</taxon>
        <taxon>Zoopagomycota</taxon>
        <taxon>Kickxellomycotina</taxon>
        <taxon>Kickxellomycetes</taxon>
        <taxon>Kickxellales</taxon>
        <taxon>Kickxellaceae</taxon>
        <taxon>Spiromyces</taxon>
    </lineage>
</organism>
<gene>
    <name evidence="1" type="primary">PCF11</name>
    <name evidence="1" type="ORF">EV182_007174</name>
</gene>
<accession>A0ACC1H9W9</accession>
<evidence type="ECO:0000313" key="1">
    <source>
        <dbReference type="EMBL" id="KAJ1672438.1"/>
    </source>
</evidence>
<evidence type="ECO:0000313" key="2">
    <source>
        <dbReference type="Proteomes" id="UP001145114"/>
    </source>
</evidence>
<dbReference type="Proteomes" id="UP001145114">
    <property type="component" value="Unassembled WGS sequence"/>
</dbReference>
<name>A0ACC1H9W9_9FUNG</name>
<feature type="non-terminal residue" evidence="1">
    <location>
        <position position="218"/>
    </location>
</feature>
<keyword evidence="2" id="KW-1185">Reference proteome</keyword>
<reference evidence="1" key="1">
    <citation type="submission" date="2022-06" db="EMBL/GenBank/DDBJ databases">
        <title>Phylogenomic reconstructions and comparative analyses of Kickxellomycotina fungi.</title>
        <authorList>
            <person name="Reynolds N.K."/>
            <person name="Stajich J.E."/>
            <person name="Barry K."/>
            <person name="Grigoriev I.V."/>
            <person name="Crous P."/>
            <person name="Smith M.E."/>
        </authorList>
    </citation>
    <scope>NUCLEOTIDE SEQUENCE</scope>
    <source>
        <strain evidence="1">RSA 2271</strain>
    </source>
</reference>
<sequence>MSAKDKVKMQEHLDWHFRRNRRAKERSYRIPLRGWFVPRDFWECAKELENNEIDALSLPFEGEPKPGDGFGDDEYDETTGTSKGRRVYRDSGGPDGSAEAGVMVAGRRSNSILQSLRNKRVAIDPSDQNKTCPVCREKFDVFWSDDDEEWMCRNAVVGDDGVLCHATCQYEMAKKDVKTEESNAHTATKRKSSMNLAESEGQQSAHNGDTAEHGFDDP</sequence>
<protein>
    <submittedName>
        <fullName evidence="1">mRNA 3' end processing factor</fullName>
    </submittedName>
</protein>